<sequence>MANVTSQFSLCNEPMTYEIHKYLNISCLMQETSEAHYRYKPITSCYFP</sequence>
<reference evidence="1" key="2">
    <citation type="journal article" date="2015" name="Data Brief">
        <title>Shoot transcriptome of the giant reed, Arundo donax.</title>
        <authorList>
            <person name="Barrero R.A."/>
            <person name="Guerrero F.D."/>
            <person name="Moolhuijzen P."/>
            <person name="Goolsby J.A."/>
            <person name="Tidwell J."/>
            <person name="Bellgard S.E."/>
            <person name="Bellgard M.I."/>
        </authorList>
    </citation>
    <scope>NUCLEOTIDE SEQUENCE</scope>
    <source>
        <tissue evidence="1">Shoot tissue taken approximately 20 cm above the soil surface</tissue>
    </source>
</reference>
<protein>
    <submittedName>
        <fullName evidence="1">Uncharacterized protein</fullName>
    </submittedName>
</protein>
<organism evidence="1">
    <name type="scientific">Arundo donax</name>
    <name type="common">Giant reed</name>
    <name type="synonym">Donax arundinaceus</name>
    <dbReference type="NCBI Taxonomy" id="35708"/>
    <lineage>
        <taxon>Eukaryota</taxon>
        <taxon>Viridiplantae</taxon>
        <taxon>Streptophyta</taxon>
        <taxon>Embryophyta</taxon>
        <taxon>Tracheophyta</taxon>
        <taxon>Spermatophyta</taxon>
        <taxon>Magnoliopsida</taxon>
        <taxon>Liliopsida</taxon>
        <taxon>Poales</taxon>
        <taxon>Poaceae</taxon>
        <taxon>PACMAD clade</taxon>
        <taxon>Arundinoideae</taxon>
        <taxon>Arundineae</taxon>
        <taxon>Arundo</taxon>
    </lineage>
</organism>
<evidence type="ECO:0000313" key="1">
    <source>
        <dbReference type="EMBL" id="JAD20836.1"/>
    </source>
</evidence>
<dbReference type="AlphaFoldDB" id="A0A0A8Y3F9"/>
<dbReference type="EMBL" id="GBRH01277059">
    <property type="protein sequence ID" value="JAD20836.1"/>
    <property type="molecule type" value="Transcribed_RNA"/>
</dbReference>
<name>A0A0A8Y3F9_ARUDO</name>
<proteinExistence type="predicted"/>
<reference evidence="1" key="1">
    <citation type="submission" date="2014-09" db="EMBL/GenBank/DDBJ databases">
        <authorList>
            <person name="Magalhaes I.L.F."/>
            <person name="Oliveira U."/>
            <person name="Santos F.R."/>
            <person name="Vidigal T.H.D.A."/>
            <person name="Brescovit A.D."/>
            <person name="Santos A.J."/>
        </authorList>
    </citation>
    <scope>NUCLEOTIDE SEQUENCE</scope>
    <source>
        <tissue evidence="1">Shoot tissue taken approximately 20 cm above the soil surface</tissue>
    </source>
</reference>
<accession>A0A0A8Y3F9</accession>